<reference evidence="2" key="1">
    <citation type="submission" date="2020-02" db="EMBL/GenBank/DDBJ databases">
        <authorList>
            <person name="Meier V. D."/>
        </authorList>
    </citation>
    <scope>NUCLEOTIDE SEQUENCE</scope>
    <source>
        <strain evidence="2">AVDCRST_MAG50</strain>
    </source>
</reference>
<protein>
    <submittedName>
        <fullName evidence="2">Uncharacterized protein</fullName>
    </submittedName>
</protein>
<organism evidence="2">
    <name type="scientific">uncultured Acidimicrobiales bacterium</name>
    <dbReference type="NCBI Taxonomy" id="310071"/>
    <lineage>
        <taxon>Bacteria</taxon>
        <taxon>Bacillati</taxon>
        <taxon>Actinomycetota</taxon>
        <taxon>Acidimicrobiia</taxon>
        <taxon>Acidimicrobiales</taxon>
        <taxon>environmental samples</taxon>
    </lineage>
</organism>
<feature type="region of interest" description="Disordered" evidence="1">
    <location>
        <begin position="1"/>
        <end position="21"/>
    </location>
</feature>
<gene>
    <name evidence="2" type="ORF">AVDCRST_MAG50-1084</name>
</gene>
<dbReference type="EMBL" id="CADCTF010000061">
    <property type="protein sequence ID" value="CAA9231229.1"/>
    <property type="molecule type" value="Genomic_DNA"/>
</dbReference>
<proteinExistence type="predicted"/>
<sequence>MSQDAGDPSAAVSPVGDRGLGGVSAEAARAVFARAAEIESARQEERGFDLEVLTEIGREAGLSEAAVRLALAEQRAGFLDRSAADPTDPRAVEERVVRGEAGEVAAAADRFLEGQQLTRTRAAGHSTVWAPREGREAGRARAQQRRQGKGQLSRVSNVRATVVDLGDGTCLVRLDAGLSHVVDRAAAARRRAVLRGAGAGAVSIVGAVAAASDNGFSGLEPLLLAGVPIGGMYVRSRFSQGRARKVASVARIENALAGFCDSLDRDRPAPALEPGRPPDP</sequence>
<accession>A0A6J4HT58</accession>
<dbReference type="AlphaFoldDB" id="A0A6J4HT58"/>
<evidence type="ECO:0000313" key="2">
    <source>
        <dbReference type="EMBL" id="CAA9231229.1"/>
    </source>
</evidence>
<evidence type="ECO:0000256" key="1">
    <source>
        <dbReference type="SAM" id="MobiDB-lite"/>
    </source>
</evidence>
<name>A0A6J4HT58_9ACTN</name>